<evidence type="ECO:0000313" key="3">
    <source>
        <dbReference type="EMBL" id="KAB7056528.1"/>
    </source>
</evidence>
<keyword evidence="2" id="KW-1133">Transmembrane helix</keyword>
<evidence type="ECO:0000313" key="6">
    <source>
        <dbReference type="Proteomes" id="UP000467387"/>
    </source>
</evidence>
<gene>
    <name evidence="4" type="ORF">GBI83_08595</name>
    <name evidence="3" type="ORF">GBI87_08695</name>
</gene>
<evidence type="ECO:0000313" key="4">
    <source>
        <dbReference type="EMBL" id="KAB7071887.1"/>
    </source>
</evidence>
<dbReference type="Proteomes" id="UP000432196">
    <property type="component" value="Unassembled WGS sequence"/>
</dbReference>
<dbReference type="AlphaFoldDB" id="A0A6G0GW57"/>
<dbReference type="Proteomes" id="UP000467387">
    <property type="component" value="Unassembled WGS sequence"/>
</dbReference>
<dbReference type="EMBL" id="WDWL01000011">
    <property type="protein sequence ID" value="KAB7071887.1"/>
    <property type="molecule type" value="Genomic_DNA"/>
</dbReference>
<organism evidence="3 6">
    <name type="scientific">Bifidobacterium longum</name>
    <dbReference type="NCBI Taxonomy" id="216816"/>
    <lineage>
        <taxon>Bacteria</taxon>
        <taxon>Bacillati</taxon>
        <taxon>Actinomycetota</taxon>
        <taxon>Actinomycetes</taxon>
        <taxon>Bifidobacteriales</taxon>
        <taxon>Bifidobacteriaceae</taxon>
        <taxon>Bifidobacterium</taxon>
    </lineage>
</organism>
<keyword evidence="2" id="KW-0472">Membrane</keyword>
<feature type="region of interest" description="Disordered" evidence="1">
    <location>
        <begin position="1"/>
        <end position="50"/>
    </location>
</feature>
<accession>A0A6G0GW57</accession>
<sequence length="132" mass="14932">MAITRPQPLPTPPARHPPRPRLPHQRHHRIPNHPPTDQGPHRMKRTNTTRNARATLTTFGKTILSINLLGVVFTALRLANITDWSWWIVLLPIWGPAAYVALTLAFCTIGLLAATILDHFDHLDHTNTKDNQ</sequence>
<name>A0A6G0GW57_BIFLN</name>
<dbReference type="EMBL" id="WDWU01000012">
    <property type="protein sequence ID" value="KAB7056528.1"/>
    <property type="molecule type" value="Genomic_DNA"/>
</dbReference>
<feature type="compositionally biased region" description="Basic residues" evidence="1">
    <location>
        <begin position="16"/>
        <end position="31"/>
    </location>
</feature>
<evidence type="ECO:0000256" key="1">
    <source>
        <dbReference type="SAM" id="MobiDB-lite"/>
    </source>
</evidence>
<protein>
    <submittedName>
        <fullName evidence="3">Uncharacterized protein</fullName>
    </submittedName>
</protein>
<feature type="transmembrane region" description="Helical" evidence="2">
    <location>
        <begin position="96"/>
        <end position="117"/>
    </location>
</feature>
<feature type="transmembrane region" description="Helical" evidence="2">
    <location>
        <begin position="52"/>
        <end position="76"/>
    </location>
</feature>
<keyword evidence="2" id="KW-0812">Transmembrane</keyword>
<proteinExistence type="predicted"/>
<dbReference type="Pfam" id="PF10269">
    <property type="entry name" value="Tmemb_185A"/>
    <property type="match status" value="1"/>
</dbReference>
<evidence type="ECO:0000256" key="2">
    <source>
        <dbReference type="SAM" id="Phobius"/>
    </source>
</evidence>
<comment type="caution">
    <text evidence="3">The sequence shown here is derived from an EMBL/GenBank/DDBJ whole genome shotgun (WGS) entry which is preliminary data.</text>
</comment>
<reference evidence="5 6" key="1">
    <citation type="journal article" date="2019" name="Nat. Med.">
        <title>A library of human gut bacterial isolates paired with longitudinal multiomics data enables mechanistic microbiome research.</title>
        <authorList>
            <person name="Poyet M."/>
            <person name="Groussin M."/>
            <person name="Gibbons S.M."/>
            <person name="Avila-Pacheco J."/>
            <person name="Jiang X."/>
            <person name="Kearney S.M."/>
            <person name="Perrotta A.R."/>
            <person name="Berdy B."/>
            <person name="Zhao S."/>
            <person name="Lieberman T.D."/>
            <person name="Swanson P.K."/>
            <person name="Smith M."/>
            <person name="Roesemann S."/>
            <person name="Alexander J.E."/>
            <person name="Rich S.A."/>
            <person name="Livny J."/>
            <person name="Vlamakis H."/>
            <person name="Clish C."/>
            <person name="Bullock K."/>
            <person name="Deik A."/>
            <person name="Scott J."/>
            <person name="Pierce K.A."/>
            <person name="Xavier R.J."/>
            <person name="Alm E.J."/>
        </authorList>
    </citation>
    <scope>NUCLEOTIDE SEQUENCE [LARGE SCALE GENOMIC DNA]</scope>
    <source>
        <strain evidence="4 5">BIOML-A201</strain>
        <strain evidence="3 6">BIOML-A210</strain>
    </source>
</reference>
<dbReference type="InterPro" id="IPR019396">
    <property type="entry name" value="TM_Fragile-X-F-assoc"/>
</dbReference>
<evidence type="ECO:0000313" key="5">
    <source>
        <dbReference type="Proteomes" id="UP000432196"/>
    </source>
</evidence>